<feature type="region of interest" description="Disordered" evidence="4">
    <location>
        <begin position="147"/>
        <end position="207"/>
    </location>
</feature>
<feature type="region of interest" description="Disordered" evidence="4">
    <location>
        <begin position="94"/>
        <end position="122"/>
    </location>
</feature>
<evidence type="ECO:0000313" key="6">
    <source>
        <dbReference type="EMBL" id="RYR66325.1"/>
    </source>
</evidence>
<proteinExistence type="predicted"/>
<evidence type="ECO:0000256" key="3">
    <source>
        <dbReference type="ARBA" id="ARBA00023242"/>
    </source>
</evidence>
<dbReference type="Gramene" id="arahy.Tifrunner.gnm2.ann2.Ah03g400800.1">
    <property type="protein sequence ID" value="arahy.Tifrunner.gnm2.ann2.Ah03g400800.1-CDS-1"/>
    <property type="gene ID" value="arahy.Tifrunner.gnm2.ann2.Ah03g400800"/>
</dbReference>
<keyword evidence="7" id="KW-1185">Reference proteome</keyword>
<dbReference type="EMBL" id="SDMP01000003">
    <property type="protein sequence ID" value="RYR66325.1"/>
    <property type="molecule type" value="Genomic_DNA"/>
</dbReference>
<protein>
    <recommendedName>
        <fullName evidence="5">VQ domain-containing protein</fullName>
    </recommendedName>
</protein>
<reference evidence="6 7" key="1">
    <citation type="submission" date="2019-01" db="EMBL/GenBank/DDBJ databases">
        <title>Sequencing of cultivated peanut Arachis hypogaea provides insights into genome evolution and oil improvement.</title>
        <authorList>
            <person name="Chen X."/>
        </authorList>
    </citation>
    <scope>NUCLEOTIDE SEQUENCE [LARGE SCALE GENOMIC DNA]</scope>
    <source>
        <strain evidence="7">cv. Fuhuasheng</strain>
        <tissue evidence="6">Leaves</tissue>
    </source>
</reference>
<sequence length="207" mass="22812">MESLNRTMTTMEKPPIPSSSSADCKPLTTFVQTNTDAFREVVQRLTGPSSMAVEGMASKEGGGTKKNSSKLHERRKYMKPKVEIVKSSSVHCKSGACSPSVSRSSSYPASPVSGSFPASPLTPSTIFSKLSILEDDKKDDLDLDLNIAVPSEPNMISTEEQEEDEEEEEERAIRERRFYLHPSPRPKPGFSEPELLPLFPMASTEKV</sequence>
<evidence type="ECO:0000259" key="5">
    <source>
        <dbReference type="Pfam" id="PF05678"/>
    </source>
</evidence>
<feature type="region of interest" description="Disordered" evidence="4">
    <location>
        <begin position="1"/>
        <end position="25"/>
    </location>
</feature>
<dbReference type="Proteomes" id="UP000289738">
    <property type="component" value="Chromosome A03"/>
</dbReference>
<dbReference type="InterPro" id="IPR008889">
    <property type="entry name" value="VQ"/>
</dbReference>
<organism evidence="6 7">
    <name type="scientific">Arachis hypogaea</name>
    <name type="common">Peanut</name>
    <dbReference type="NCBI Taxonomy" id="3818"/>
    <lineage>
        <taxon>Eukaryota</taxon>
        <taxon>Viridiplantae</taxon>
        <taxon>Streptophyta</taxon>
        <taxon>Embryophyta</taxon>
        <taxon>Tracheophyta</taxon>
        <taxon>Spermatophyta</taxon>
        <taxon>Magnoliopsida</taxon>
        <taxon>eudicotyledons</taxon>
        <taxon>Gunneridae</taxon>
        <taxon>Pentapetalae</taxon>
        <taxon>rosids</taxon>
        <taxon>fabids</taxon>
        <taxon>Fabales</taxon>
        <taxon>Fabaceae</taxon>
        <taxon>Papilionoideae</taxon>
        <taxon>50 kb inversion clade</taxon>
        <taxon>dalbergioids sensu lato</taxon>
        <taxon>Dalbergieae</taxon>
        <taxon>Pterocarpus clade</taxon>
        <taxon>Arachis</taxon>
    </lineage>
</organism>
<dbReference type="PANTHER" id="PTHR33402">
    <property type="entry name" value="VQ MOTIF-CONTAINING PROTEIN 11-LIKE"/>
    <property type="match status" value="1"/>
</dbReference>
<dbReference type="InterPro" id="IPR039611">
    <property type="entry name" value="VQ_4/11/13/19/31/33"/>
</dbReference>
<dbReference type="Pfam" id="PF05678">
    <property type="entry name" value="VQ"/>
    <property type="match status" value="1"/>
</dbReference>
<dbReference type="AlphaFoldDB" id="A0A445DT24"/>
<name>A0A445DT24_ARAHY</name>
<keyword evidence="3" id="KW-0539">Nucleus</keyword>
<feature type="compositionally biased region" description="Low complexity" evidence="4">
    <location>
        <begin position="94"/>
        <end position="115"/>
    </location>
</feature>
<feature type="compositionally biased region" description="Acidic residues" evidence="4">
    <location>
        <begin position="159"/>
        <end position="170"/>
    </location>
</feature>
<evidence type="ECO:0000256" key="1">
    <source>
        <dbReference type="ARBA" id="ARBA00004123"/>
    </source>
</evidence>
<feature type="domain" description="VQ" evidence="5">
    <location>
        <begin position="28"/>
        <end position="50"/>
    </location>
</feature>
<keyword evidence="2" id="KW-0597">Phosphoprotein</keyword>
<evidence type="ECO:0000256" key="2">
    <source>
        <dbReference type="ARBA" id="ARBA00022553"/>
    </source>
</evidence>
<evidence type="ECO:0000256" key="4">
    <source>
        <dbReference type="SAM" id="MobiDB-lite"/>
    </source>
</evidence>
<gene>
    <name evidence="6" type="ORF">Ahy_A03g012313</name>
</gene>
<dbReference type="OrthoDB" id="783357at2759"/>
<dbReference type="GO" id="GO:0005634">
    <property type="term" value="C:nucleus"/>
    <property type="evidence" value="ECO:0007669"/>
    <property type="project" value="UniProtKB-SubCell"/>
</dbReference>
<evidence type="ECO:0000313" key="7">
    <source>
        <dbReference type="Proteomes" id="UP000289738"/>
    </source>
</evidence>
<comment type="caution">
    <text evidence="6">The sequence shown here is derived from an EMBL/GenBank/DDBJ whole genome shotgun (WGS) entry which is preliminary data.</text>
</comment>
<feature type="region of interest" description="Disordered" evidence="4">
    <location>
        <begin position="45"/>
        <end position="75"/>
    </location>
</feature>
<feature type="compositionally biased region" description="Polar residues" evidence="4">
    <location>
        <begin position="1"/>
        <end position="10"/>
    </location>
</feature>
<dbReference type="PANTHER" id="PTHR33402:SF22">
    <property type="entry name" value="VQ MOTIF-CONTAINING PROTEIN 31"/>
    <property type="match status" value="1"/>
</dbReference>
<accession>A0A445DT24</accession>
<dbReference type="STRING" id="3818.A0A445DT24"/>
<comment type="subcellular location">
    <subcellularLocation>
        <location evidence="1">Nucleus</location>
    </subcellularLocation>
</comment>